<dbReference type="InterPro" id="IPR036282">
    <property type="entry name" value="Glutathione-S-Trfase_C_sf"/>
</dbReference>
<name>A0ABV7J8L2_9GAMM</name>
<dbReference type="Pfam" id="PF14497">
    <property type="entry name" value="GST_C_3"/>
    <property type="match status" value="1"/>
</dbReference>
<gene>
    <name evidence="3" type="ORF">ACFODZ_04145</name>
</gene>
<dbReference type="SFLD" id="SFLDS00019">
    <property type="entry name" value="Glutathione_Transferase_(cytos"/>
    <property type="match status" value="1"/>
</dbReference>
<dbReference type="InterPro" id="IPR004045">
    <property type="entry name" value="Glutathione_S-Trfase_N"/>
</dbReference>
<evidence type="ECO:0000259" key="1">
    <source>
        <dbReference type="PROSITE" id="PS50404"/>
    </source>
</evidence>
<proteinExistence type="predicted"/>
<feature type="domain" description="GST C-terminal" evidence="2">
    <location>
        <begin position="92"/>
        <end position="208"/>
    </location>
</feature>
<comment type="caution">
    <text evidence="3">The sequence shown here is derived from an EMBL/GenBank/DDBJ whole genome shotgun (WGS) entry which is preliminary data.</text>
</comment>
<dbReference type="SFLD" id="SFLDG00358">
    <property type="entry name" value="Main_(cytGST)"/>
    <property type="match status" value="1"/>
</dbReference>
<dbReference type="Proteomes" id="UP001595533">
    <property type="component" value="Unassembled WGS sequence"/>
</dbReference>
<dbReference type="Pfam" id="PF13409">
    <property type="entry name" value="GST_N_2"/>
    <property type="match status" value="1"/>
</dbReference>
<organism evidence="3 4">
    <name type="scientific">Marinicella sediminis</name>
    <dbReference type="NCBI Taxonomy" id="1792834"/>
    <lineage>
        <taxon>Bacteria</taxon>
        <taxon>Pseudomonadati</taxon>
        <taxon>Pseudomonadota</taxon>
        <taxon>Gammaproteobacteria</taxon>
        <taxon>Lysobacterales</taxon>
        <taxon>Marinicellaceae</taxon>
        <taxon>Marinicella</taxon>
    </lineage>
</organism>
<dbReference type="PROSITE" id="PS50404">
    <property type="entry name" value="GST_NTER"/>
    <property type="match status" value="1"/>
</dbReference>
<dbReference type="Gene3D" id="3.40.30.10">
    <property type="entry name" value="Glutaredoxin"/>
    <property type="match status" value="1"/>
</dbReference>
<dbReference type="Gene3D" id="1.20.1050.10">
    <property type="match status" value="1"/>
</dbReference>
<dbReference type="InterPro" id="IPR040079">
    <property type="entry name" value="Glutathione_S-Trfase"/>
</dbReference>
<evidence type="ECO:0000313" key="4">
    <source>
        <dbReference type="Proteomes" id="UP001595533"/>
    </source>
</evidence>
<dbReference type="RefSeq" id="WP_077410186.1">
    <property type="nucleotide sequence ID" value="NZ_JBHRTS010000002.1"/>
</dbReference>
<evidence type="ECO:0000259" key="2">
    <source>
        <dbReference type="PROSITE" id="PS50405"/>
    </source>
</evidence>
<dbReference type="PANTHER" id="PTHR44051">
    <property type="entry name" value="GLUTATHIONE S-TRANSFERASE-RELATED"/>
    <property type="match status" value="1"/>
</dbReference>
<dbReference type="InterPro" id="IPR036249">
    <property type="entry name" value="Thioredoxin-like_sf"/>
</dbReference>
<protein>
    <submittedName>
        <fullName evidence="3">Glutathione S-transferase family protein</fullName>
    </submittedName>
</protein>
<dbReference type="PROSITE" id="PS50405">
    <property type="entry name" value="GST_CTER"/>
    <property type="match status" value="1"/>
</dbReference>
<evidence type="ECO:0000313" key="3">
    <source>
        <dbReference type="EMBL" id="MFC3193432.1"/>
    </source>
</evidence>
<dbReference type="EMBL" id="JBHRTS010000002">
    <property type="protein sequence ID" value="MFC3193432.1"/>
    <property type="molecule type" value="Genomic_DNA"/>
</dbReference>
<feature type="domain" description="GST N-terminal" evidence="1">
    <location>
        <begin position="1"/>
        <end position="88"/>
    </location>
</feature>
<dbReference type="SUPFAM" id="SSF52833">
    <property type="entry name" value="Thioredoxin-like"/>
    <property type="match status" value="1"/>
</dbReference>
<dbReference type="InterPro" id="IPR010987">
    <property type="entry name" value="Glutathione-S-Trfase_C-like"/>
</dbReference>
<dbReference type="InterPro" id="IPR004046">
    <property type="entry name" value="GST_C"/>
</dbReference>
<dbReference type="PANTHER" id="PTHR44051:SF8">
    <property type="entry name" value="GLUTATHIONE S-TRANSFERASE GSTA"/>
    <property type="match status" value="1"/>
</dbReference>
<keyword evidence="4" id="KW-1185">Reference proteome</keyword>
<accession>A0ABV7J8L2</accession>
<dbReference type="SUPFAM" id="SSF47616">
    <property type="entry name" value="GST C-terminal domain-like"/>
    <property type="match status" value="1"/>
</dbReference>
<reference evidence="4" key="1">
    <citation type="journal article" date="2019" name="Int. J. Syst. Evol. Microbiol.">
        <title>The Global Catalogue of Microorganisms (GCM) 10K type strain sequencing project: providing services to taxonomists for standard genome sequencing and annotation.</title>
        <authorList>
            <consortium name="The Broad Institute Genomics Platform"/>
            <consortium name="The Broad Institute Genome Sequencing Center for Infectious Disease"/>
            <person name="Wu L."/>
            <person name="Ma J."/>
        </authorList>
    </citation>
    <scope>NUCLEOTIDE SEQUENCE [LARGE SCALE GENOMIC DNA]</scope>
    <source>
        <strain evidence="4">KCTC 42953</strain>
    </source>
</reference>
<sequence>MITLYTYNTINGQVAELVLHCLEQPHQIKTVDLMKGEQRSAEFLKMNPSGRIPVLVDPAERDGRDKPLVVSQTGAIVTYLGRQYGDAWYPQNESSRSQVDEWIWFQLTDISTNLFNNFYLKSLIEVPQPEAANVLRDRALDFYQVFDQALKVRAYLTGSDMTLADLVSFPVVHASAKYGLTDRYAGLKRWYRDMQADLKIRSWLDRLR</sequence>